<dbReference type="STRING" id="1073089.A0A1L9RV91"/>
<keyword evidence="2" id="KW-1185">Reference proteome</keyword>
<evidence type="ECO:0000313" key="2">
    <source>
        <dbReference type="Proteomes" id="UP000184383"/>
    </source>
</evidence>
<evidence type="ECO:0000313" key="1">
    <source>
        <dbReference type="EMBL" id="OJJ38804.1"/>
    </source>
</evidence>
<name>A0A1L9RV91_ASPWE</name>
<dbReference type="AlphaFoldDB" id="A0A1L9RV91"/>
<dbReference type="GeneID" id="63743526"/>
<accession>A0A1L9RV91</accession>
<dbReference type="RefSeq" id="XP_040692480.1">
    <property type="nucleotide sequence ID" value="XM_040827678.1"/>
</dbReference>
<dbReference type="Proteomes" id="UP000184383">
    <property type="component" value="Unassembled WGS sequence"/>
</dbReference>
<gene>
    <name evidence="1" type="ORF">ASPWEDRAFT_104897</name>
</gene>
<dbReference type="EMBL" id="KV878210">
    <property type="protein sequence ID" value="OJJ38804.1"/>
    <property type="molecule type" value="Genomic_DNA"/>
</dbReference>
<dbReference type="OrthoDB" id="4507608at2759"/>
<sequence length="535" mass="58193">MRFSDYAASLALLGGTTVSAFGRHAAHQGLLQIAPSFAKEGINLYPALHPDHNATDLNHLIPEKSKRLHFSQEGHRRFNLITYHIDCGHLHGEHRSFFRASQPRMEGNNSIRVNTQLLEETEAIHGGHLEWGTYQKPGLSKRQPVKGHVRASRPQEVIVDGEGGNATMDITKDADAFHAFFPNVNVDTDIPDRGTEGGGFLNYDGYEDDEIARRGLFSWIINAFKALINLIAEQVQRQIEIIKTIAKVMIAIAATAGADLKDALDLVYSKKGASLYLNCDACGTKGSFTFDGKLAFSIADGLTKAQISLINNEEFVLEAIVGLKLQGRAIEDPEDDDDGKKGTNQKKKGLRSVVKKEIAKVPLGPALYIPKMLTIGPQIAITPAASLYADGAVSIRTGPRFTVSPGNVTLDAKDPSRNVAEGWEPNFEFVFEQDASIVLTADLAVEVALEFALDVLTGTYKTSVGINTAPSVYFTAEYSKNKDSDDTGKLKACDGGLELRVGGKNRVYSSVFGLREIEFKELGTTFADHGLGCVL</sequence>
<organism evidence="1 2">
    <name type="scientific">Aspergillus wentii DTO 134E9</name>
    <dbReference type="NCBI Taxonomy" id="1073089"/>
    <lineage>
        <taxon>Eukaryota</taxon>
        <taxon>Fungi</taxon>
        <taxon>Dikarya</taxon>
        <taxon>Ascomycota</taxon>
        <taxon>Pezizomycotina</taxon>
        <taxon>Eurotiomycetes</taxon>
        <taxon>Eurotiomycetidae</taxon>
        <taxon>Eurotiales</taxon>
        <taxon>Aspergillaceae</taxon>
        <taxon>Aspergillus</taxon>
        <taxon>Aspergillus subgen. Cremei</taxon>
    </lineage>
</organism>
<proteinExistence type="predicted"/>
<dbReference type="VEuPathDB" id="FungiDB:ASPWEDRAFT_104897"/>
<protein>
    <submittedName>
        <fullName evidence="1">Uncharacterized protein</fullName>
    </submittedName>
</protein>
<reference evidence="2" key="1">
    <citation type="journal article" date="2017" name="Genome Biol.">
        <title>Comparative genomics reveals high biological diversity and specific adaptations in the industrially and medically important fungal genus Aspergillus.</title>
        <authorList>
            <person name="de Vries R.P."/>
            <person name="Riley R."/>
            <person name="Wiebenga A."/>
            <person name="Aguilar-Osorio G."/>
            <person name="Amillis S."/>
            <person name="Uchima C.A."/>
            <person name="Anderluh G."/>
            <person name="Asadollahi M."/>
            <person name="Askin M."/>
            <person name="Barry K."/>
            <person name="Battaglia E."/>
            <person name="Bayram O."/>
            <person name="Benocci T."/>
            <person name="Braus-Stromeyer S.A."/>
            <person name="Caldana C."/>
            <person name="Canovas D."/>
            <person name="Cerqueira G.C."/>
            <person name="Chen F."/>
            <person name="Chen W."/>
            <person name="Choi C."/>
            <person name="Clum A."/>
            <person name="Dos Santos R.A."/>
            <person name="Damasio A.R."/>
            <person name="Diallinas G."/>
            <person name="Emri T."/>
            <person name="Fekete E."/>
            <person name="Flipphi M."/>
            <person name="Freyberg S."/>
            <person name="Gallo A."/>
            <person name="Gournas C."/>
            <person name="Habgood R."/>
            <person name="Hainaut M."/>
            <person name="Harispe M.L."/>
            <person name="Henrissat B."/>
            <person name="Hilden K.S."/>
            <person name="Hope R."/>
            <person name="Hossain A."/>
            <person name="Karabika E."/>
            <person name="Karaffa L."/>
            <person name="Karanyi Z."/>
            <person name="Krasevec N."/>
            <person name="Kuo A."/>
            <person name="Kusch H."/>
            <person name="LaButti K."/>
            <person name="Lagendijk E.L."/>
            <person name="Lapidus A."/>
            <person name="Levasseur A."/>
            <person name="Lindquist E."/>
            <person name="Lipzen A."/>
            <person name="Logrieco A.F."/>
            <person name="MacCabe A."/>
            <person name="Maekelae M.R."/>
            <person name="Malavazi I."/>
            <person name="Melin P."/>
            <person name="Meyer V."/>
            <person name="Mielnichuk N."/>
            <person name="Miskei M."/>
            <person name="Molnar A.P."/>
            <person name="Mule G."/>
            <person name="Ngan C.Y."/>
            <person name="Orejas M."/>
            <person name="Orosz E."/>
            <person name="Ouedraogo J.P."/>
            <person name="Overkamp K.M."/>
            <person name="Park H.-S."/>
            <person name="Perrone G."/>
            <person name="Piumi F."/>
            <person name="Punt P.J."/>
            <person name="Ram A.F."/>
            <person name="Ramon A."/>
            <person name="Rauscher S."/>
            <person name="Record E."/>
            <person name="Riano-Pachon D.M."/>
            <person name="Robert V."/>
            <person name="Roehrig J."/>
            <person name="Ruller R."/>
            <person name="Salamov A."/>
            <person name="Salih N.S."/>
            <person name="Samson R.A."/>
            <person name="Sandor E."/>
            <person name="Sanguinetti M."/>
            <person name="Schuetze T."/>
            <person name="Sepcic K."/>
            <person name="Shelest E."/>
            <person name="Sherlock G."/>
            <person name="Sophianopoulou V."/>
            <person name="Squina F.M."/>
            <person name="Sun H."/>
            <person name="Susca A."/>
            <person name="Todd R.B."/>
            <person name="Tsang A."/>
            <person name="Unkles S.E."/>
            <person name="van de Wiele N."/>
            <person name="van Rossen-Uffink D."/>
            <person name="Oliveira J.V."/>
            <person name="Vesth T.C."/>
            <person name="Visser J."/>
            <person name="Yu J.-H."/>
            <person name="Zhou M."/>
            <person name="Andersen M.R."/>
            <person name="Archer D.B."/>
            <person name="Baker S.E."/>
            <person name="Benoit I."/>
            <person name="Brakhage A.A."/>
            <person name="Braus G.H."/>
            <person name="Fischer R."/>
            <person name="Frisvad J.C."/>
            <person name="Goldman G.H."/>
            <person name="Houbraken J."/>
            <person name="Oakley B."/>
            <person name="Pocsi I."/>
            <person name="Scazzocchio C."/>
            <person name="Seiboth B."/>
            <person name="vanKuyk P.A."/>
            <person name="Wortman J."/>
            <person name="Dyer P.S."/>
            <person name="Grigoriev I.V."/>
        </authorList>
    </citation>
    <scope>NUCLEOTIDE SEQUENCE [LARGE SCALE GENOMIC DNA]</scope>
    <source>
        <strain evidence="2">DTO 134E9</strain>
    </source>
</reference>